<feature type="transmembrane region" description="Helical" evidence="6">
    <location>
        <begin position="385"/>
        <end position="413"/>
    </location>
</feature>
<keyword evidence="4 6" id="KW-1133">Transmembrane helix</keyword>
<feature type="transmembrane region" description="Helical" evidence="6">
    <location>
        <begin position="238"/>
        <end position="259"/>
    </location>
</feature>
<evidence type="ECO:0000313" key="9">
    <source>
        <dbReference type="EMBL" id="CAD7240576.1"/>
    </source>
</evidence>
<dbReference type="Pfam" id="PF19055">
    <property type="entry name" value="ABC2_membrane_7"/>
    <property type="match status" value="1"/>
</dbReference>
<dbReference type="PANTHER" id="PTHR48041">
    <property type="entry name" value="ABC TRANSPORTER G FAMILY MEMBER 28"/>
    <property type="match status" value="1"/>
</dbReference>
<dbReference type="GO" id="GO:0005886">
    <property type="term" value="C:plasma membrane"/>
    <property type="evidence" value="ECO:0007669"/>
    <property type="project" value="TreeGrafter"/>
</dbReference>
<dbReference type="OrthoDB" id="66620at2759"/>
<keyword evidence="10" id="KW-1185">Reference proteome</keyword>
<dbReference type="InterPro" id="IPR050352">
    <property type="entry name" value="ABCG_transporters"/>
</dbReference>
<evidence type="ECO:0000259" key="7">
    <source>
        <dbReference type="Pfam" id="PF01061"/>
    </source>
</evidence>
<keyword evidence="3 6" id="KW-0812">Transmembrane</keyword>
<dbReference type="GO" id="GO:0140359">
    <property type="term" value="F:ABC-type transporter activity"/>
    <property type="evidence" value="ECO:0007669"/>
    <property type="project" value="InterPro"/>
</dbReference>
<feature type="transmembrane region" description="Helical" evidence="6">
    <location>
        <begin position="352"/>
        <end position="373"/>
    </location>
</feature>
<evidence type="ECO:0000256" key="1">
    <source>
        <dbReference type="ARBA" id="ARBA00004141"/>
    </source>
</evidence>
<dbReference type="InterPro" id="IPR027417">
    <property type="entry name" value="P-loop_NTPase"/>
</dbReference>
<dbReference type="Proteomes" id="UP000677054">
    <property type="component" value="Unassembled WGS sequence"/>
</dbReference>
<sequence>MGATGAGKSTLMNVMTSRNLGDLKVSGELMVNGKSIKRSTLAGISAYIQQENILMDPPLLFFDEPTSGLDSFLAQQMVALMKSLAEKGKTIVSIIHQPSSEVFAMFDRILLLAEGRTAFTGMSKEAVSFFRRIGYECPPKYNPADFYIHTLAIVPGAEEERKERVSFICDAFRDSEEWKALEDEIGLSGDVARNGASKDNSDMDEKENEMTFKYKLSWFSQFRAIFTRCWTANLREPFVIKLRLFQTLMLALLLGVIFFRQDFSKFEGVMNVNGAIFLFLISGNSMYLISLLNLFSEELPVFLKEHQSGMYRVDAYFTGKIVAEFPLSILFPAIFTAIVYFMIGLNGSLDRFVVCALIMIIISNVVTSCSYMISCLSSTISTGIALASLILLPMLLVNTSVLSMAEVHLVVLLRERGPHDQSVERPRDRLRGFLQVPSPWRCVYLLWLKYISWFYYGNEALMINQWKDLEIDCGDSFRCLPHGDAVLSVMHFDVENHLRDIFILFTMMIVYNLMAYLVLRRRASRRT</sequence>
<dbReference type="SUPFAM" id="SSF52540">
    <property type="entry name" value="P-loop containing nucleoside triphosphate hydrolases"/>
    <property type="match status" value="1"/>
</dbReference>
<feature type="transmembrane region" description="Helical" evidence="6">
    <location>
        <begin position="325"/>
        <end position="345"/>
    </location>
</feature>
<comment type="subcellular location">
    <subcellularLocation>
        <location evidence="1">Membrane</location>
        <topology evidence="1">Multi-pass membrane protein</topology>
    </subcellularLocation>
</comment>
<dbReference type="Pfam" id="PF01061">
    <property type="entry name" value="ABC2_membrane"/>
    <property type="match status" value="1"/>
</dbReference>
<feature type="domain" description="ABC transporter family G" evidence="8">
    <location>
        <begin position="96"/>
        <end position="153"/>
    </location>
</feature>
<evidence type="ECO:0000313" key="10">
    <source>
        <dbReference type="Proteomes" id="UP000677054"/>
    </source>
</evidence>
<evidence type="ECO:0000256" key="5">
    <source>
        <dbReference type="ARBA" id="ARBA00023136"/>
    </source>
</evidence>
<feature type="transmembrane region" description="Helical" evidence="6">
    <location>
        <begin position="501"/>
        <end position="519"/>
    </location>
</feature>
<evidence type="ECO:0000256" key="4">
    <source>
        <dbReference type="ARBA" id="ARBA00022989"/>
    </source>
</evidence>
<dbReference type="InterPro" id="IPR013525">
    <property type="entry name" value="ABC2_TM"/>
</dbReference>
<protein>
    <submittedName>
        <fullName evidence="9">Uncharacterized protein</fullName>
    </submittedName>
</protein>
<name>A0A7R8ZY02_9CRUS</name>
<dbReference type="EMBL" id="LR899560">
    <property type="protein sequence ID" value="CAD7240576.1"/>
    <property type="molecule type" value="Genomic_DNA"/>
</dbReference>
<organism evidence="9">
    <name type="scientific">Darwinula stevensoni</name>
    <dbReference type="NCBI Taxonomy" id="69355"/>
    <lineage>
        <taxon>Eukaryota</taxon>
        <taxon>Metazoa</taxon>
        <taxon>Ecdysozoa</taxon>
        <taxon>Arthropoda</taxon>
        <taxon>Crustacea</taxon>
        <taxon>Oligostraca</taxon>
        <taxon>Ostracoda</taxon>
        <taxon>Podocopa</taxon>
        <taxon>Podocopida</taxon>
        <taxon>Darwinulocopina</taxon>
        <taxon>Darwinuloidea</taxon>
        <taxon>Darwinulidae</taxon>
        <taxon>Darwinula</taxon>
    </lineage>
</organism>
<evidence type="ECO:0000256" key="2">
    <source>
        <dbReference type="ARBA" id="ARBA00022448"/>
    </source>
</evidence>
<gene>
    <name evidence="9" type="ORF">DSTB1V02_LOCUS596</name>
</gene>
<evidence type="ECO:0000256" key="3">
    <source>
        <dbReference type="ARBA" id="ARBA00022692"/>
    </source>
</evidence>
<dbReference type="AlphaFoldDB" id="A0A7R8ZY02"/>
<keyword evidence="2" id="KW-0813">Transport</keyword>
<feature type="transmembrane region" description="Helical" evidence="6">
    <location>
        <begin position="433"/>
        <end position="456"/>
    </location>
</feature>
<feature type="domain" description="ABC-2 type transporter transmembrane" evidence="7">
    <location>
        <begin position="221"/>
        <end position="400"/>
    </location>
</feature>
<dbReference type="Gene3D" id="3.40.50.300">
    <property type="entry name" value="P-loop containing nucleotide triphosphate hydrolases"/>
    <property type="match status" value="2"/>
</dbReference>
<accession>A0A7R8ZY02</accession>
<dbReference type="InterPro" id="IPR043926">
    <property type="entry name" value="ABCG_dom"/>
</dbReference>
<evidence type="ECO:0000256" key="6">
    <source>
        <dbReference type="SAM" id="Phobius"/>
    </source>
</evidence>
<dbReference type="EMBL" id="CAJPEV010000043">
    <property type="protein sequence ID" value="CAG0879458.1"/>
    <property type="molecule type" value="Genomic_DNA"/>
</dbReference>
<proteinExistence type="predicted"/>
<feature type="transmembrane region" description="Helical" evidence="6">
    <location>
        <begin position="271"/>
        <end position="295"/>
    </location>
</feature>
<keyword evidence="5 6" id="KW-0472">Membrane</keyword>
<evidence type="ECO:0000259" key="8">
    <source>
        <dbReference type="Pfam" id="PF19055"/>
    </source>
</evidence>
<reference evidence="9" key="1">
    <citation type="submission" date="2020-11" db="EMBL/GenBank/DDBJ databases">
        <authorList>
            <person name="Tran Van P."/>
        </authorList>
    </citation>
    <scope>NUCLEOTIDE SEQUENCE</scope>
</reference>
<dbReference type="PANTHER" id="PTHR48041:SF129">
    <property type="entry name" value="PROTEIN WHITE"/>
    <property type="match status" value="1"/>
</dbReference>